<reference evidence="2 3" key="1">
    <citation type="submission" date="2016-05" db="EMBL/GenBank/DDBJ databases">
        <title>Genome sequencing reveals origins of a unique bacterial endosymbiosis in the earliest lineages of terrestrial Fungi.</title>
        <authorList>
            <consortium name="DOE Joint Genome Institute"/>
            <person name="Uehling J."/>
            <person name="Gryganskyi A."/>
            <person name="Hameed K."/>
            <person name="Tschaplinski T."/>
            <person name="Misztal P."/>
            <person name="Wu S."/>
            <person name="Desiro A."/>
            <person name="Vande Pol N."/>
            <person name="Du Z.-Y."/>
            <person name="Zienkiewicz A."/>
            <person name="Zienkiewicz K."/>
            <person name="Morin E."/>
            <person name="Tisserant E."/>
            <person name="Splivallo R."/>
            <person name="Hainaut M."/>
            <person name="Henrissat B."/>
            <person name="Ohm R."/>
            <person name="Kuo A."/>
            <person name="Yan J."/>
            <person name="Lipzen A."/>
            <person name="Nolan M."/>
            <person name="Labutti K."/>
            <person name="Barry K."/>
            <person name="Goldstein A."/>
            <person name="Labbe J."/>
            <person name="Schadt C."/>
            <person name="Tuskan G."/>
            <person name="Grigoriev I."/>
            <person name="Martin F."/>
            <person name="Vilgalys R."/>
            <person name="Bonito G."/>
        </authorList>
    </citation>
    <scope>NUCLEOTIDE SEQUENCE [LARGE SCALE GENOMIC DNA]</scope>
    <source>
        <strain evidence="2 3">AG-77</strain>
    </source>
</reference>
<dbReference type="OrthoDB" id="1919336at2759"/>
<dbReference type="EMBL" id="KV442067">
    <property type="protein sequence ID" value="OAQ26384.1"/>
    <property type="molecule type" value="Genomic_DNA"/>
</dbReference>
<gene>
    <name evidence="2" type="ORF">K457DRAFT_689874</name>
</gene>
<feature type="region of interest" description="Disordered" evidence="1">
    <location>
        <begin position="212"/>
        <end position="234"/>
    </location>
</feature>
<protein>
    <submittedName>
        <fullName evidence="2">Uncharacterized protein</fullName>
    </submittedName>
</protein>
<feature type="compositionally biased region" description="Polar residues" evidence="1">
    <location>
        <begin position="155"/>
        <end position="171"/>
    </location>
</feature>
<feature type="compositionally biased region" description="Low complexity" evidence="1">
    <location>
        <begin position="217"/>
        <end position="227"/>
    </location>
</feature>
<feature type="compositionally biased region" description="Polar residues" evidence="1">
    <location>
        <begin position="85"/>
        <end position="94"/>
    </location>
</feature>
<organism evidence="2 3">
    <name type="scientific">Linnemannia elongata AG-77</name>
    <dbReference type="NCBI Taxonomy" id="1314771"/>
    <lineage>
        <taxon>Eukaryota</taxon>
        <taxon>Fungi</taxon>
        <taxon>Fungi incertae sedis</taxon>
        <taxon>Mucoromycota</taxon>
        <taxon>Mortierellomycotina</taxon>
        <taxon>Mortierellomycetes</taxon>
        <taxon>Mortierellales</taxon>
        <taxon>Mortierellaceae</taxon>
        <taxon>Linnemannia</taxon>
    </lineage>
</organism>
<evidence type="ECO:0000313" key="2">
    <source>
        <dbReference type="EMBL" id="OAQ26384.1"/>
    </source>
</evidence>
<evidence type="ECO:0000256" key="1">
    <source>
        <dbReference type="SAM" id="MobiDB-lite"/>
    </source>
</evidence>
<feature type="region of interest" description="Disordered" evidence="1">
    <location>
        <begin position="85"/>
        <end position="171"/>
    </location>
</feature>
<accession>A0A197JPV8</accession>
<sequence>MVSPASQMSRQQQPSQQSMVGSGLKTPTSTSLGGVGSVGRGYLDTLSTGPNTPTFGGANNSFSMTNMPNLRNAYGAEDEVTNFTKGGNLISSDDSPLDVYPPLNGAPQSNQVPAANRYQPARPSSNPVTPGRLPHDMRSGPSGHVFNSNSSNNNPTTLSQNQPLPSYDQRTATPAMSLKGDVMIGGGVTPNIVPLDPTVATTALPIPSYIDPPPAPASASSPAEYPSRTICYNP</sequence>
<keyword evidence="3" id="KW-1185">Reference proteome</keyword>
<feature type="compositionally biased region" description="Low complexity" evidence="1">
    <location>
        <begin position="1"/>
        <end position="32"/>
    </location>
</feature>
<dbReference type="Proteomes" id="UP000078512">
    <property type="component" value="Unassembled WGS sequence"/>
</dbReference>
<evidence type="ECO:0000313" key="3">
    <source>
        <dbReference type="Proteomes" id="UP000078512"/>
    </source>
</evidence>
<proteinExistence type="predicted"/>
<feature type="region of interest" description="Disordered" evidence="1">
    <location>
        <begin position="1"/>
        <end position="36"/>
    </location>
</feature>
<name>A0A197JPV8_9FUNG</name>
<dbReference type="STRING" id="1314771.A0A197JPV8"/>
<dbReference type="AlphaFoldDB" id="A0A197JPV8"/>